<evidence type="ECO:0000259" key="11">
    <source>
        <dbReference type="PROSITE" id="PS51131"/>
    </source>
</evidence>
<keyword evidence="5 9" id="KW-0862">Zinc</keyword>
<evidence type="ECO:0000256" key="9">
    <source>
        <dbReference type="PROSITE-ProRule" id="PRU00471"/>
    </source>
</evidence>
<feature type="binding site" evidence="9">
    <location>
        <position position="409"/>
    </location>
    <ligand>
        <name>Zn(2+)</name>
        <dbReference type="ChEBI" id="CHEBI:29105"/>
    </ligand>
</feature>
<evidence type="ECO:0000313" key="12">
    <source>
        <dbReference type="EMBL" id="HGM59404.1"/>
    </source>
</evidence>
<feature type="coiled-coil region" evidence="10">
    <location>
        <begin position="543"/>
        <end position="587"/>
    </location>
</feature>
<reference evidence="12" key="1">
    <citation type="journal article" date="2020" name="mSystems">
        <title>Genome- and Community-Level Interaction Insights into Carbon Utilization and Element Cycling Functions of Hydrothermarchaeota in Hydrothermal Sediment.</title>
        <authorList>
            <person name="Zhou Z."/>
            <person name="Liu Y."/>
            <person name="Xu W."/>
            <person name="Pan J."/>
            <person name="Luo Z.H."/>
            <person name="Li M."/>
        </authorList>
    </citation>
    <scope>NUCLEOTIDE SEQUENCE [LARGE SCALE GENOMIC DNA]</scope>
    <source>
        <strain evidence="12">SpSt-642</strain>
    </source>
</reference>
<proteinExistence type="predicted"/>
<keyword evidence="7 10" id="KW-0175">Coiled coil</keyword>
<protein>
    <submittedName>
        <fullName evidence="12">SMC family ATPase</fullName>
    </submittedName>
</protein>
<keyword evidence="8" id="KW-0234">DNA repair</keyword>
<dbReference type="SUPFAM" id="SSF75712">
    <property type="entry name" value="Rad50 coiled-coil Zn hook"/>
    <property type="match status" value="1"/>
</dbReference>
<evidence type="ECO:0000256" key="2">
    <source>
        <dbReference type="ARBA" id="ARBA00022741"/>
    </source>
</evidence>
<dbReference type="InterPro" id="IPR038729">
    <property type="entry name" value="Rad50/SbcC_AAA"/>
</dbReference>
<dbReference type="SUPFAM" id="SSF52540">
    <property type="entry name" value="P-loop containing nucleoside triphosphate hydrolases"/>
    <property type="match status" value="2"/>
</dbReference>
<dbReference type="Gene3D" id="1.10.287.510">
    <property type="entry name" value="Helix hairpin bin"/>
    <property type="match status" value="1"/>
</dbReference>
<evidence type="ECO:0000256" key="1">
    <source>
        <dbReference type="ARBA" id="ARBA00022723"/>
    </source>
</evidence>
<keyword evidence="2" id="KW-0547">Nucleotide-binding</keyword>
<dbReference type="GO" id="GO:0046872">
    <property type="term" value="F:metal ion binding"/>
    <property type="evidence" value="ECO:0007669"/>
    <property type="project" value="UniProtKB-UniRule"/>
</dbReference>
<keyword evidence="4" id="KW-0378">Hydrolase</keyword>
<dbReference type="InterPro" id="IPR027417">
    <property type="entry name" value="P-loop_NTPase"/>
</dbReference>
<dbReference type="PROSITE" id="PS51131">
    <property type="entry name" value="ZN_HOOK"/>
    <property type="match status" value="1"/>
</dbReference>
<evidence type="ECO:0000256" key="6">
    <source>
        <dbReference type="ARBA" id="ARBA00022840"/>
    </source>
</evidence>
<accession>A0A7C4HES0</accession>
<evidence type="ECO:0000256" key="8">
    <source>
        <dbReference type="ARBA" id="ARBA00023204"/>
    </source>
</evidence>
<evidence type="ECO:0000256" key="4">
    <source>
        <dbReference type="ARBA" id="ARBA00022801"/>
    </source>
</evidence>
<feature type="binding site" evidence="9">
    <location>
        <position position="406"/>
    </location>
    <ligand>
        <name>Zn(2+)</name>
        <dbReference type="ChEBI" id="CHEBI:29105"/>
    </ligand>
</feature>
<evidence type="ECO:0000256" key="10">
    <source>
        <dbReference type="SAM" id="Coils"/>
    </source>
</evidence>
<sequence>MIILGVRLKNIRSYRDQTIVFPMSGVTTIYGDIGTGKTTILNSISFALFGRQTLSKDPVEGYAYPKPDYLLRRGANSGFVKVLIAHGDKLIVVRRDIEKRGETYSSTSGEIQVYEFENNKFVLKTRKQCSHDDLRIEVLKELGFKEKISKMKPIVFTNTIYTPQFNIDKILVLDKEDRELLINYSLGLERYHCVKENVKELNSILERQKKEKEIEESMKLKQLGGKSPEDRLKEIVSERKELERKKREIEETKTKLEERMREIEKELSRIREEKGSVSREIVWIENLKRELESLKKEYSLKKTNLRELGEKLGIVVLEDLKKLQKEVEDRLELIGSDLSRVENELDEISRRESELSDLKYRYDSNLLKLRGELGERRGRITSKSQELEKYEEELSRIKKLVSEGVCPVCKQKILHEHGERLVREMEEKIREIEKEINELNVECSELSREMSSIEDELERVNSDLNKLRKNREILSKRKDELMNTKLKLVELNNIVIELINLENEIASKESRVRESSDLINKLNKLIEEEEKYERFKYELGKQIDELTRELGGVENRLDSLEKEIESVKIIAEELEKIRTEIDRYEKMRNFLDRFVKIVNQVEVIVRSIALDKFREMFRLFLNKLMEEQEVIEADVRDDFTVSVKARVDGRLQDILQPSGGQLMATSLAYRLALNSVVRSLNPVLADSSLLLDEPTIGFSPERVDKLRKLFQELSSSFGQVILVTHDSKLLEIGDCRIKLTIDTDKTLTSIDYEECTDISGEISFSEYKRFVEELLSDRITAIDKTILETNNFFKPIVIKRK</sequence>
<name>A0A7C4HES0_STAMA</name>
<dbReference type="EMBL" id="DTBJ01000062">
    <property type="protein sequence ID" value="HGM59404.1"/>
    <property type="molecule type" value="Genomic_DNA"/>
</dbReference>
<dbReference type="Pfam" id="PF13476">
    <property type="entry name" value="AAA_23"/>
    <property type="match status" value="1"/>
</dbReference>
<feature type="coiled-coil region" evidence="10">
    <location>
        <begin position="191"/>
        <end position="518"/>
    </location>
</feature>
<dbReference type="GO" id="GO:0005524">
    <property type="term" value="F:ATP binding"/>
    <property type="evidence" value="ECO:0007669"/>
    <property type="project" value="UniProtKB-KW"/>
</dbReference>
<gene>
    <name evidence="12" type="ORF">ENU14_07500</name>
</gene>
<evidence type="ECO:0000256" key="5">
    <source>
        <dbReference type="ARBA" id="ARBA00022833"/>
    </source>
</evidence>
<dbReference type="InterPro" id="IPR003959">
    <property type="entry name" value="ATPase_AAA_core"/>
</dbReference>
<evidence type="ECO:0000256" key="7">
    <source>
        <dbReference type="ARBA" id="ARBA00023054"/>
    </source>
</evidence>
<dbReference type="Pfam" id="PF13304">
    <property type="entry name" value="AAA_21"/>
    <property type="match status" value="1"/>
</dbReference>
<keyword evidence="3" id="KW-0227">DNA damage</keyword>
<keyword evidence="6" id="KW-0067">ATP-binding</keyword>
<evidence type="ECO:0000256" key="3">
    <source>
        <dbReference type="ARBA" id="ARBA00022763"/>
    </source>
</evidence>
<dbReference type="AlphaFoldDB" id="A0A7C4HES0"/>
<feature type="domain" description="Zinc-hook" evidence="11">
    <location>
        <begin position="359"/>
        <end position="458"/>
    </location>
</feature>
<dbReference type="InterPro" id="IPR013134">
    <property type="entry name" value="Zn_hook_RAD50"/>
</dbReference>
<dbReference type="PANTHER" id="PTHR32114:SF2">
    <property type="entry name" value="ABC TRANSPORTER ABCH.3"/>
    <property type="match status" value="1"/>
</dbReference>
<dbReference type="GO" id="GO:0006302">
    <property type="term" value="P:double-strand break repair"/>
    <property type="evidence" value="ECO:0007669"/>
    <property type="project" value="InterPro"/>
</dbReference>
<dbReference type="Gene3D" id="3.40.50.300">
    <property type="entry name" value="P-loop containing nucleotide triphosphate hydrolases"/>
    <property type="match status" value="2"/>
</dbReference>
<comment type="caution">
    <text evidence="12">The sequence shown here is derived from an EMBL/GenBank/DDBJ whole genome shotgun (WGS) entry which is preliminary data.</text>
</comment>
<dbReference type="PANTHER" id="PTHR32114">
    <property type="entry name" value="ABC TRANSPORTER ABCH.3"/>
    <property type="match status" value="1"/>
</dbReference>
<organism evidence="12">
    <name type="scientific">Staphylothermus marinus</name>
    <dbReference type="NCBI Taxonomy" id="2280"/>
    <lineage>
        <taxon>Archaea</taxon>
        <taxon>Thermoproteota</taxon>
        <taxon>Thermoprotei</taxon>
        <taxon>Desulfurococcales</taxon>
        <taxon>Desulfurococcaceae</taxon>
        <taxon>Staphylothermus</taxon>
    </lineage>
</organism>
<dbReference type="GO" id="GO:0016887">
    <property type="term" value="F:ATP hydrolysis activity"/>
    <property type="evidence" value="ECO:0007669"/>
    <property type="project" value="InterPro"/>
</dbReference>
<keyword evidence="1 9" id="KW-0479">Metal-binding</keyword>